<feature type="signal peptide" evidence="1">
    <location>
        <begin position="1"/>
        <end position="26"/>
    </location>
</feature>
<keyword evidence="4" id="KW-1185">Reference proteome</keyword>
<comment type="caution">
    <text evidence="3">The sequence shown here is derived from an EMBL/GenBank/DDBJ whole genome shotgun (WGS) entry which is preliminary data.</text>
</comment>
<evidence type="ECO:0000313" key="4">
    <source>
        <dbReference type="Proteomes" id="UP000291613"/>
    </source>
</evidence>
<dbReference type="Pfam" id="PF09832">
    <property type="entry name" value="DUF2059"/>
    <property type="match status" value="1"/>
</dbReference>
<feature type="domain" description="DUF2059" evidence="2">
    <location>
        <begin position="92"/>
        <end position="151"/>
    </location>
</feature>
<gene>
    <name evidence="3" type="ORF">EYR15_00190</name>
</gene>
<name>A0A4Q9GN77_9HYPH</name>
<proteinExistence type="predicted"/>
<protein>
    <submittedName>
        <fullName evidence="3">DUF2059 domain-containing protein</fullName>
    </submittedName>
</protein>
<dbReference type="InterPro" id="IPR018637">
    <property type="entry name" value="DUF2059"/>
</dbReference>
<dbReference type="OrthoDB" id="5327699at2"/>
<dbReference type="Proteomes" id="UP000291613">
    <property type="component" value="Unassembled WGS sequence"/>
</dbReference>
<organism evidence="3 4">
    <name type="scientific">Hansschlegelia quercus</name>
    <dbReference type="NCBI Taxonomy" id="2528245"/>
    <lineage>
        <taxon>Bacteria</taxon>
        <taxon>Pseudomonadati</taxon>
        <taxon>Pseudomonadota</taxon>
        <taxon>Alphaproteobacteria</taxon>
        <taxon>Hyphomicrobiales</taxon>
        <taxon>Methylopilaceae</taxon>
        <taxon>Hansschlegelia</taxon>
    </lineage>
</organism>
<keyword evidence="1" id="KW-0732">Signal</keyword>
<reference evidence="3 4" key="1">
    <citation type="submission" date="2019-02" db="EMBL/GenBank/DDBJ databases">
        <title>Hansschlegelia quercus sp. nov., a novel methylotrophic bacterium from buds of oak (Quercus robur L.).</title>
        <authorList>
            <person name="Agafonova N.V."/>
            <person name="Kaparullina E.N."/>
            <person name="Grouzdev D.S."/>
            <person name="Doronina N.V."/>
        </authorList>
    </citation>
    <scope>NUCLEOTIDE SEQUENCE [LARGE SCALE GENOMIC DNA]</scope>
    <source>
        <strain evidence="3 4">Dub</strain>
    </source>
</reference>
<feature type="chain" id="PRO_5020510959" evidence="1">
    <location>
        <begin position="27"/>
        <end position="167"/>
    </location>
</feature>
<dbReference type="RefSeq" id="WP_131000875.1">
    <property type="nucleotide sequence ID" value="NZ_JBHSZR010000002.1"/>
</dbReference>
<evidence type="ECO:0000256" key="1">
    <source>
        <dbReference type="SAM" id="SignalP"/>
    </source>
</evidence>
<sequence>MTRVVSIRSLGFAAALACAMVSSASAQTPSAAQIAAARDVVESTGVADTMGDTVRVFIDEGKRTFLTTNPGLAKDLDAAGDALLPQLKARQDELMGAIAQAYARRFTAEELQQVAAFYKTPVGRKFRENQPVAQREAFQSFREWSDQMSQEVITRLRAEMKKRGHDI</sequence>
<evidence type="ECO:0000259" key="2">
    <source>
        <dbReference type="Pfam" id="PF09832"/>
    </source>
</evidence>
<dbReference type="AlphaFoldDB" id="A0A4Q9GN77"/>
<dbReference type="EMBL" id="SIUB01000001">
    <property type="protein sequence ID" value="TBN54635.1"/>
    <property type="molecule type" value="Genomic_DNA"/>
</dbReference>
<evidence type="ECO:0000313" key="3">
    <source>
        <dbReference type="EMBL" id="TBN54635.1"/>
    </source>
</evidence>
<accession>A0A4Q9GN77</accession>